<feature type="region of interest" description="Disordered" evidence="2">
    <location>
        <begin position="262"/>
        <end position="290"/>
    </location>
</feature>
<evidence type="ECO:0000256" key="2">
    <source>
        <dbReference type="SAM" id="MobiDB-lite"/>
    </source>
</evidence>
<name>A0ABQ8EHW1_BRANA</name>
<keyword evidence="5" id="KW-1185">Reference proteome</keyword>
<evidence type="ECO:0000256" key="1">
    <source>
        <dbReference type="ARBA" id="ARBA00023054"/>
    </source>
</evidence>
<keyword evidence="3" id="KW-1133">Transmembrane helix</keyword>
<evidence type="ECO:0000313" key="4">
    <source>
        <dbReference type="EMBL" id="KAH0941269.1"/>
    </source>
</evidence>
<reference evidence="4 5" key="1">
    <citation type="submission" date="2021-05" db="EMBL/GenBank/DDBJ databases">
        <title>Genome Assembly of Synthetic Allotetraploid Brassica napus Reveals Homoeologous Exchanges between Subgenomes.</title>
        <authorList>
            <person name="Davis J.T."/>
        </authorList>
    </citation>
    <scope>NUCLEOTIDE SEQUENCE [LARGE SCALE GENOMIC DNA]</scope>
    <source>
        <strain evidence="5">cv. Da-Ae</strain>
        <tissue evidence="4">Seedling</tissue>
    </source>
</reference>
<dbReference type="Proteomes" id="UP000824890">
    <property type="component" value="Unassembled WGS sequence"/>
</dbReference>
<sequence>GSKRRLKWFLLHWILGTIVSIVGIINIYTGIRAYNKKTSSSSRDSSLWTILFTDQLYCLILFYLIQDKREHFQKQRVVLDNHQNNNTNGRRSDIQVVTRSDHEQKVWFLDLVAKVTHLYAVGSALVCYCKYIFSSYIAFEYENLVIFKDSALSVGTVKRDKVELKAIKEGAVSYASLEKKAQLYEKLVRGELSDEQGEEKYCVDFFRKGMVNKMRVRCLARAVGTADIISQHVRMVSTNRRKQSKSVVIDFTLLMKNLLMQRGSSRSESSREKKATELNQRRQDQATNRREKLKQAYLRKQLNNNRSNKIRDKNLIFPCLHLAKLSVVESFLRSQ</sequence>
<protein>
    <submittedName>
        <fullName evidence="4">Uncharacterized protein</fullName>
    </submittedName>
</protein>
<dbReference type="InterPro" id="IPR025066">
    <property type="entry name" value="CCDC174-like"/>
</dbReference>
<dbReference type="PANTHER" id="PTHR15885">
    <property type="entry name" value="COILED-COIL DOMAIN-CONTAINING PROTEIN 174"/>
    <property type="match status" value="1"/>
</dbReference>
<comment type="caution">
    <text evidence="4">The sequence shown here is derived from an EMBL/GenBank/DDBJ whole genome shotgun (WGS) entry which is preliminary data.</text>
</comment>
<keyword evidence="1" id="KW-0175">Coiled coil</keyword>
<dbReference type="PANTHER" id="PTHR15885:SF1">
    <property type="entry name" value="COILED-COIL DOMAIN-CONTAINING PROTEIN 174"/>
    <property type="match status" value="1"/>
</dbReference>
<keyword evidence="3" id="KW-0812">Transmembrane</keyword>
<evidence type="ECO:0000313" key="5">
    <source>
        <dbReference type="Proteomes" id="UP000824890"/>
    </source>
</evidence>
<proteinExistence type="predicted"/>
<dbReference type="EMBL" id="JAGKQM010000001">
    <property type="protein sequence ID" value="KAH0941269.1"/>
    <property type="molecule type" value="Genomic_DNA"/>
</dbReference>
<feature type="transmembrane region" description="Helical" evidence="3">
    <location>
        <begin position="12"/>
        <end position="34"/>
    </location>
</feature>
<keyword evidence="3" id="KW-0472">Membrane</keyword>
<accession>A0ABQ8EHW1</accession>
<feature type="non-terminal residue" evidence="4">
    <location>
        <position position="1"/>
    </location>
</feature>
<organism evidence="4 5">
    <name type="scientific">Brassica napus</name>
    <name type="common">Rape</name>
    <dbReference type="NCBI Taxonomy" id="3708"/>
    <lineage>
        <taxon>Eukaryota</taxon>
        <taxon>Viridiplantae</taxon>
        <taxon>Streptophyta</taxon>
        <taxon>Embryophyta</taxon>
        <taxon>Tracheophyta</taxon>
        <taxon>Spermatophyta</taxon>
        <taxon>Magnoliopsida</taxon>
        <taxon>eudicotyledons</taxon>
        <taxon>Gunneridae</taxon>
        <taxon>Pentapetalae</taxon>
        <taxon>rosids</taxon>
        <taxon>malvids</taxon>
        <taxon>Brassicales</taxon>
        <taxon>Brassicaceae</taxon>
        <taxon>Brassiceae</taxon>
        <taxon>Brassica</taxon>
    </lineage>
</organism>
<gene>
    <name evidence="4" type="ORF">HID58_000906</name>
</gene>
<feature type="compositionally biased region" description="Basic and acidic residues" evidence="2">
    <location>
        <begin position="268"/>
        <end position="290"/>
    </location>
</feature>
<feature type="transmembrane region" description="Helical" evidence="3">
    <location>
        <begin position="46"/>
        <end position="65"/>
    </location>
</feature>
<evidence type="ECO:0000256" key="3">
    <source>
        <dbReference type="SAM" id="Phobius"/>
    </source>
</evidence>